<comment type="subcellular location">
    <subcellularLocation>
        <location evidence="9">Mitochondrion</location>
    </subcellularLocation>
    <subcellularLocation>
        <location evidence="9">Mitochondrion inner membrane</location>
    </subcellularLocation>
</comment>
<evidence type="ECO:0000256" key="6">
    <source>
        <dbReference type="ARBA" id="ARBA00023065"/>
    </source>
</evidence>
<keyword evidence="5 9" id="KW-0999">Mitochondrion inner membrane</keyword>
<proteinExistence type="inferred from homology"/>
<accession>A0A915EYW1</accession>
<evidence type="ECO:0000256" key="4">
    <source>
        <dbReference type="ARBA" id="ARBA00022781"/>
    </source>
</evidence>
<keyword evidence="2 9" id="KW-0813">Transport</keyword>
<evidence type="ECO:0000256" key="9">
    <source>
        <dbReference type="RuleBase" id="RU368017"/>
    </source>
</evidence>
<dbReference type="InterPro" id="IPR008688">
    <property type="entry name" value="ATP_synth_Bsub_B/MI25"/>
</dbReference>
<dbReference type="PANTHER" id="PTHR12733:SF3">
    <property type="entry name" value="ATP SYNTHASE F(0) COMPLEX SUBUNIT B1, MITOCHONDRIAL"/>
    <property type="match status" value="1"/>
</dbReference>
<keyword evidence="4 9" id="KW-0375">Hydrogen ion transport</keyword>
<comment type="function">
    <text evidence="9">Subunit b, of the mitochondrial membrane ATP synthase complex (F(1)F(0) ATP synthase or Complex V) that produces ATP from ADP in the presence of a proton gradient across the membrane which is generated by electron transport complexes of the respiratory chain. ATP synthase complex consist of a soluble F(1) head domain - the catalytic core - and a membrane F(1) domain - the membrane proton channel. These two domains are linked by a central stalk rotating inside the F(1) region and a stationary peripheral stalk. During catalysis, ATP synthesis in the catalytic domain of F(1) is coupled via a rotary mechanism of the central stalk subunits to proton translocation. In vivo, can only synthesize ATP although its ATP hydrolase activity can be activated artificially in vitro. Part of the complex F(0) domain. Part of the complex F(0) domain and the peripheric stalk, which acts as a stator to hold the catalytic alpha(3)beta(3) subcomplex and subunit a/ATP6 static relative to the rotary elements.</text>
</comment>
<evidence type="ECO:0000256" key="1">
    <source>
        <dbReference type="ARBA" id="ARBA00007479"/>
    </source>
</evidence>
<keyword evidence="3 9" id="KW-0138">CF(0)</keyword>
<evidence type="ECO:0000256" key="5">
    <source>
        <dbReference type="ARBA" id="ARBA00022792"/>
    </source>
</evidence>
<dbReference type="Proteomes" id="UP000887562">
    <property type="component" value="Unplaced"/>
</dbReference>
<evidence type="ECO:0000256" key="2">
    <source>
        <dbReference type="ARBA" id="ARBA00022448"/>
    </source>
</evidence>
<sequence>MSHCSRYFVLSKNLGRLCAIPNTTISRFATAASENPKVVESPKDKNFAITEKAIKDAEELANKYHKYVSDAIVRWDKCNEIYYGKERDMVNYPTIKIAEQHPKVRLGFVPDAWFQLLYSRTGVTGPYLFLTGTTAFLLSKEYWVVDAHFVEIIPFVIIMTWAIKTFGSRCSDYIGKFTQQRIDNFYTKPMRNTIANLDKTIKSADEEIARAAFLPTLVAAKKENIDLQLEAAYRERLQNVYKAVTRRLDYHVERENVRRRFQQQHMANWITSAVVAGITPTQERETLRKCIEDLKLVLAQREVDITEDQAPSGPSPALTINQPNIVCPKVAERSDLSAEPTPEEPSNWLVIRKVVCYTARCQMGYNGTQSLIHLLVGEGLG</sequence>
<organism evidence="10 11">
    <name type="scientific">Echinococcus canadensis</name>
    <dbReference type="NCBI Taxonomy" id="519352"/>
    <lineage>
        <taxon>Eukaryota</taxon>
        <taxon>Metazoa</taxon>
        <taxon>Spiralia</taxon>
        <taxon>Lophotrochozoa</taxon>
        <taxon>Platyhelminthes</taxon>
        <taxon>Cestoda</taxon>
        <taxon>Eucestoda</taxon>
        <taxon>Cyclophyllidea</taxon>
        <taxon>Taeniidae</taxon>
        <taxon>Echinococcus</taxon>
        <taxon>Echinococcus canadensis group</taxon>
    </lineage>
</organism>
<dbReference type="InterPro" id="IPR013837">
    <property type="entry name" value="ATP_synth_F0_suB"/>
</dbReference>
<dbReference type="GO" id="GO:0046933">
    <property type="term" value="F:proton-transporting ATP synthase activity, rotational mechanism"/>
    <property type="evidence" value="ECO:0007669"/>
    <property type="project" value="TreeGrafter"/>
</dbReference>
<dbReference type="PANTHER" id="PTHR12733">
    <property type="entry name" value="MITOCHONDRIAL ATP SYNTHASE B CHAIN"/>
    <property type="match status" value="1"/>
</dbReference>
<comment type="similarity">
    <text evidence="1 9">Belongs to the eukaryotic ATPase B chain family.</text>
</comment>
<dbReference type="GO" id="GO:0045259">
    <property type="term" value="C:proton-transporting ATP synthase complex"/>
    <property type="evidence" value="ECO:0007669"/>
    <property type="project" value="UniProtKB-KW"/>
</dbReference>
<keyword evidence="8 9" id="KW-0472">Membrane</keyword>
<keyword evidence="6 9" id="KW-0406">Ion transport</keyword>
<evidence type="ECO:0000256" key="7">
    <source>
        <dbReference type="ARBA" id="ARBA00023128"/>
    </source>
</evidence>
<dbReference type="WBParaSite" id="maker-E.canG7_contigs_8311-snap-gene-0.15-mRNA-1">
    <property type="protein sequence ID" value="maker-E.canG7_contigs_8311-snap-gene-0.15-mRNA-1"/>
    <property type="gene ID" value="EcG7_04941"/>
</dbReference>
<dbReference type="Gene3D" id="1.20.5.2210">
    <property type="match status" value="1"/>
</dbReference>
<evidence type="ECO:0000256" key="3">
    <source>
        <dbReference type="ARBA" id="ARBA00022547"/>
    </source>
</evidence>
<dbReference type="SUPFAM" id="SSF161060">
    <property type="entry name" value="ATP synthase B chain-like"/>
    <property type="match status" value="1"/>
</dbReference>
<evidence type="ECO:0000313" key="10">
    <source>
        <dbReference type="Proteomes" id="UP000887562"/>
    </source>
</evidence>
<keyword evidence="10" id="KW-1185">Reference proteome</keyword>
<name>A0A915EYW1_9CEST</name>
<protein>
    <recommendedName>
        <fullName evidence="9">ATP synthase subunit b</fullName>
    </recommendedName>
</protein>
<keyword evidence="7 9" id="KW-0496">Mitochondrion</keyword>
<comment type="subunit">
    <text evidence="9">F-type ATPases have 2 components, CF(1) - the catalytic core - and CF(0) - the membrane proton channel. CF(1) and CF(0) have multiple subunits.</text>
</comment>
<dbReference type="Pfam" id="PF05405">
    <property type="entry name" value="Mt_ATP-synt_B"/>
    <property type="match status" value="1"/>
</dbReference>
<evidence type="ECO:0000313" key="11">
    <source>
        <dbReference type="WBParaSite" id="maker-E.canG7_contigs_8311-snap-gene-0.15-mRNA-1"/>
    </source>
</evidence>
<dbReference type="AlphaFoldDB" id="A0A915EYW1"/>
<evidence type="ECO:0000256" key="8">
    <source>
        <dbReference type="ARBA" id="ARBA00023136"/>
    </source>
</evidence>
<reference evidence="11" key="1">
    <citation type="submission" date="2022-11" db="UniProtKB">
        <authorList>
            <consortium name="WormBaseParasite"/>
        </authorList>
    </citation>
    <scope>IDENTIFICATION</scope>
</reference>
<dbReference type="GO" id="GO:0005743">
    <property type="term" value="C:mitochondrial inner membrane"/>
    <property type="evidence" value="ECO:0007669"/>
    <property type="project" value="UniProtKB-SubCell"/>
</dbReference>